<dbReference type="Gene3D" id="1.10.3290.10">
    <property type="entry name" value="Fido-like domain"/>
    <property type="match status" value="1"/>
</dbReference>
<comment type="caution">
    <text evidence="1">The sequence shown here is derived from an EMBL/GenBank/DDBJ whole genome shotgun (WGS) entry which is preliminary data.</text>
</comment>
<dbReference type="Proteomes" id="UP000288227">
    <property type="component" value="Unassembled WGS sequence"/>
</dbReference>
<name>A0A401UEA8_9BACT</name>
<dbReference type="RefSeq" id="WP_127123876.1">
    <property type="nucleotide sequence ID" value="NZ_BHXQ01000007.1"/>
</dbReference>
<accession>A0A401UEA8</accession>
<dbReference type="OrthoDB" id="9813719at2"/>
<dbReference type="SUPFAM" id="SSF140931">
    <property type="entry name" value="Fic-like"/>
    <property type="match status" value="1"/>
</dbReference>
<proteinExistence type="predicted"/>
<protein>
    <recommendedName>
        <fullName evidence="3">Fido domain-containing protein</fullName>
    </recommendedName>
</protein>
<gene>
    <name evidence="1" type="ORF">SanaruYs_34660</name>
</gene>
<reference evidence="1 2" key="1">
    <citation type="submission" date="2018-11" db="EMBL/GenBank/DDBJ databases">
        <title>Chryseotalea sanarue gen. nov., sp., nov., a member of the family Cytophagaceae, isolated from a brackish lake in Hamamatsu Japan.</title>
        <authorList>
            <person name="Maejima Y."/>
            <person name="Iino T."/>
            <person name="Muraguchi Y."/>
            <person name="Fukuda K."/>
            <person name="Ohkuma M."/>
            <person name="Moriuchi R."/>
            <person name="Dohra H."/>
            <person name="Kimbara K."/>
            <person name="Shintani M."/>
        </authorList>
    </citation>
    <scope>NUCLEOTIDE SEQUENCE [LARGE SCALE GENOMIC DNA]</scope>
    <source>
        <strain evidence="1 2">Ys</strain>
    </source>
</reference>
<dbReference type="AlphaFoldDB" id="A0A401UEA8"/>
<keyword evidence="2" id="KW-1185">Reference proteome</keyword>
<dbReference type="InterPro" id="IPR036597">
    <property type="entry name" value="Fido-like_dom_sf"/>
</dbReference>
<evidence type="ECO:0008006" key="3">
    <source>
        <dbReference type="Google" id="ProtNLM"/>
    </source>
</evidence>
<evidence type="ECO:0000313" key="2">
    <source>
        <dbReference type="Proteomes" id="UP000288227"/>
    </source>
</evidence>
<organism evidence="1 2">
    <name type="scientific">Chryseotalea sanaruensis</name>
    <dbReference type="NCBI Taxonomy" id="2482724"/>
    <lineage>
        <taxon>Bacteria</taxon>
        <taxon>Pseudomonadati</taxon>
        <taxon>Bacteroidota</taxon>
        <taxon>Cytophagia</taxon>
        <taxon>Cytophagales</taxon>
        <taxon>Chryseotaleaceae</taxon>
        <taxon>Chryseotalea</taxon>
    </lineage>
</organism>
<dbReference type="EMBL" id="BHXQ01000007">
    <property type="protein sequence ID" value="GCC53223.1"/>
    <property type="molecule type" value="Genomic_DNA"/>
</dbReference>
<evidence type="ECO:0000313" key="1">
    <source>
        <dbReference type="EMBL" id="GCC53223.1"/>
    </source>
</evidence>
<sequence>MMRKHNEALMCELTQKLKNVCLNKTYKNLLYQQNLIDLTYHSTRLEGNCLDRNETEALIHYNIRPLTKDMKWSELTRNHHAALLQIVQDAYNHSHHLIPFYLRQMHGILSKYNKSINHTITDTTDLLGHWENLFYSEADDNFYCPFGQADEVLSHFLKQVKLMTSHIKKSSNPIPLIVELAIFCHNSIIMIEPYHTSNGMLARLIMNYILLKYDLPFLVVNSEEYSEYNSFFRKRSFSKKSVSSINFMEYQYLESLKTIEVTVF</sequence>